<dbReference type="Pfam" id="PF05711">
    <property type="entry name" value="TylF"/>
    <property type="match status" value="1"/>
</dbReference>
<evidence type="ECO:0000313" key="2">
    <source>
        <dbReference type="Proteomes" id="UP000305729"/>
    </source>
</evidence>
<gene>
    <name evidence="1" type="ORF">CWC22_006440</name>
</gene>
<proteinExistence type="predicted"/>
<sequence length="333" mass="37607">MEVVIFGAGKGGSNTYQLLKTQSDINVVAFSDNNESIWYTEMFGVEIMAPEQLQGLDFDKIIIASQYRKQIRPQLESLGISPDKIEVAHQNLMDGTSVNDNIFHVYSDHKEPDYKPYVSLREETFRTLAKYTELVISRDIKGDIAEFGCGTGQSSYMLSKTMRDCNNYYGTNSKLHLFDSFEGLPVSKSEVDLESPLVQAGVWGECACASISADTLSDTIRSQLDFNNFQTYEGWFNETLPTIASGTQFSLVHLDCDLYESTMQVLEHLLANNMLSAGAVLMFDDWSCNNNSPLFGQQKAWTDICDKYQIVFNDREYYGFGSHVKVIHSYQPK</sequence>
<dbReference type="SUPFAM" id="SSF53335">
    <property type="entry name" value="S-adenosyl-L-methionine-dependent methyltransferases"/>
    <property type="match status" value="1"/>
</dbReference>
<accession>A0A5S3UYK4</accession>
<protein>
    <recommendedName>
        <fullName evidence="3">Methyltransferase</fullName>
    </recommendedName>
</protein>
<reference evidence="1 2" key="1">
    <citation type="submission" date="2019-10" db="EMBL/GenBank/DDBJ databases">
        <title>Pseudoalteromonas rubra S4059.</title>
        <authorList>
            <person name="Paulsen S."/>
            <person name="Wang X."/>
        </authorList>
    </citation>
    <scope>NUCLEOTIDE SEQUENCE [LARGE SCALE GENOMIC DNA]</scope>
    <source>
        <strain evidence="1 2">S4059</strain>
    </source>
</reference>
<organism evidence="1 2">
    <name type="scientific">Pseudoalteromonas rubra</name>
    <dbReference type="NCBI Taxonomy" id="43658"/>
    <lineage>
        <taxon>Bacteria</taxon>
        <taxon>Pseudomonadati</taxon>
        <taxon>Pseudomonadota</taxon>
        <taxon>Gammaproteobacteria</taxon>
        <taxon>Alteromonadales</taxon>
        <taxon>Pseudoalteromonadaceae</taxon>
        <taxon>Pseudoalteromonas</taxon>
    </lineage>
</organism>
<dbReference type="RefSeq" id="WP_138538156.1">
    <property type="nucleotide sequence ID" value="NZ_CP045429.1"/>
</dbReference>
<dbReference type="EMBL" id="CP045429">
    <property type="protein sequence ID" value="QPB82650.1"/>
    <property type="molecule type" value="Genomic_DNA"/>
</dbReference>
<dbReference type="Gene3D" id="3.40.50.720">
    <property type="entry name" value="NAD(P)-binding Rossmann-like Domain"/>
    <property type="match status" value="1"/>
</dbReference>
<dbReference type="PANTHER" id="PTHR40036:SF1">
    <property type="entry name" value="MACROCIN O-METHYLTRANSFERASE"/>
    <property type="match status" value="1"/>
</dbReference>
<dbReference type="InterPro" id="IPR029063">
    <property type="entry name" value="SAM-dependent_MTases_sf"/>
</dbReference>
<dbReference type="AlphaFoldDB" id="A0A5S3UYK4"/>
<dbReference type="Gene3D" id="3.40.50.150">
    <property type="entry name" value="Vaccinia Virus protein VP39"/>
    <property type="match status" value="1"/>
</dbReference>
<dbReference type="InterPro" id="IPR008884">
    <property type="entry name" value="TylF_MeTrfase"/>
</dbReference>
<name>A0A5S3UYK4_9GAMM</name>
<evidence type="ECO:0000313" key="1">
    <source>
        <dbReference type="EMBL" id="QPB82650.1"/>
    </source>
</evidence>
<evidence type="ECO:0008006" key="3">
    <source>
        <dbReference type="Google" id="ProtNLM"/>
    </source>
</evidence>
<dbReference type="Proteomes" id="UP000305729">
    <property type="component" value="Chromosome 1"/>
</dbReference>
<dbReference type="PANTHER" id="PTHR40036">
    <property type="entry name" value="MACROCIN O-METHYLTRANSFERASE"/>
    <property type="match status" value="1"/>
</dbReference>